<name>A0A3P8CYH1_HELPZ</name>
<feature type="compositionally biased region" description="Basic and acidic residues" evidence="1">
    <location>
        <begin position="1"/>
        <end position="18"/>
    </location>
</feature>
<organism evidence="2">
    <name type="scientific">Heligmosomoides polygyrus</name>
    <name type="common">Parasitic roundworm</name>
    <dbReference type="NCBI Taxonomy" id="6339"/>
    <lineage>
        <taxon>Eukaryota</taxon>
        <taxon>Metazoa</taxon>
        <taxon>Ecdysozoa</taxon>
        <taxon>Nematoda</taxon>
        <taxon>Chromadorea</taxon>
        <taxon>Rhabditida</taxon>
        <taxon>Rhabditina</taxon>
        <taxon>Rhabditomorpha</taxon>
        <taxon>Strongyloidea</taxon>
        <taxon>Heligmosomidae</taxon>
        <taxon>Heligmosomoides</taxon>
    </lineage>
</organism>
<protein>
    <submittedName>
        <fullName evidence="2">Uncharacterized protein</fullName>
    </submittedName>
</protein>
<dbReference type="OrthoDB" id="5845191at2759"/>
<feature type="region of interest" description="Disordered" evidence="1">
    <location>
        <begin position="1"/>
        <end position="49"/>
    </location>
</feature>
<proteinExistence type="predicted"/>
<feature type="compositionally biased region" description="Basic and acidic residues" evidence="1">
    <location>
        <begin position="35"/>
        <end position="45"/>
    </location>
</feature>
<sequence length="343" mass="39825">MDEKAEVVPDDPKPEPKPPEQPPDPVAEPAVSTAKNEEVPQKQDETFSVNDRGFQQMFYERPNRWHPHSHRHFMHDSDYRRSHPYRSWGWRDRGGGGSRFNRHFHDRRQWTDNSRRRGDMPRFHGDRQRWSNRGDMRFLLFAMPLYQKTSSMYGIDGATARYEATLIGGKLDDIANTSIYNSLEDFHAVREQANWTVIRAVPFFFQIGIVVLSCQLPANCRWTYPVRCGTVDAIHAVRLLLEKHREKQKPVHFAYLDLEKAFDRVPRDVIWYALREHGIPEELIEWVRILYSCPRSRVRAPAGTSMEFPISVGICAIPTALRRRDGCNLTRSPNGGILDAAVC</sequence>
<gene>
    <name evidence="2" type="ORF">HPBE_LOCUS11563</name>
</gene>
<dbReference type="AlphaFoldDB" id="A0A3P8CYH1"/>
<evidence type="ECO:0000256" key="1">
    <source>
        <dbReference type="SAM" id="MobiDB-lite"/>
    </source>
</evidence>
<accession>A0A3P8CYH1</accession>
<dbReference type="PANTHER" id="PTHR19446">
    <property type="entry name" value="REVERSE TRANSCRIPTASES"/>
    <property type="match status" value="1"/>
</dbReference>
<reference evidence="2" key="1">
    <citation type="submission" date="2018-11" db="EMBL/GenBank/DDBJ databases">
        <authorList>
            <consortium name="Pathogen Informatics"/>
        </authorList>
    </citation>
    <scope>NUCLEOTIDE SEQUENCE [LARGE SCALE GENOMIC DNA]</scope>
</reference>
<dbReference type="EMBL" id="UZAH01027150">
    <property type="protein sequence ID" value="VDO89072.1"/>
    <property type="molecule type" value="Genomic_DNA"/>
</dbReference>
<evidence type="ECO:0000313" key="2">
    <source>
        <dbReference type="EMBL" id="VDO89072.1"/>
    </source>
</evidence>